<sequence>CIKCGEPFGEGLGPGHPRICSECDDTLEKDKQEEPSP</sequence>
<reference evidence="1" key="1">
    <citation type="journal article" date="2015" name="Nature">
        <title>Complex archaea that bridge the gap between prokaryotes and eukaryotes.</title>
        <authorList>
            <person name="Spang A."/>
            <person name="Saw J.H."/>
            <person name="Jorgensen S.L."/>
            <person name="Zaremba-Niedzwiedzka K."/>
            <person name="Martijn J."/>
            <person name="Lind A.E."/>
            <person name="van Eijk R."/>
            <person name="Schleper C."/>
            <person name="Guy L."/>
            <person name="Ettema T.J."/>
        </authorList>
    </citation>
    <scope>NUCLEOTIDE SEQUENCE</scope>
</reference>
<proteinExistence type="predicted"/>
<accession>A0A0F9G417</accession>
<organism evidence="1">
    <name type="scientific">marine sediment metagenome</name>
    <dbReference type="NCBI Taxonomy" id="412755"/>
    <lineage>
        <taxon>unclassified sequences</taxon>
        <taxon>metagenomes</taxon>
        <taxon>ecological metagenomes</taxon>
    </lineage>
</organism>
<name>A0A0F9G417_9ZZZZ</name>
<dbReference type="EMBL" id="LAZR01029944">
    <property type="protein sequence ID" value="KKL58087.1"/>
    <property type="molecule type" value="Genomic_DNA"/>
</dbReference>
<feature type="non-terminal residue" evidence="1">
    <location>
        <position position="1"/>
    </location>
</feature>
<protein>
    <submittedName>
        <fullName evidence="1">Uncharacterized protein</fullName>
    </submittedName>
</protein>
<dbReference type="AlphaFoldDB" id="A0A0F9G417"/>
<comment type="caution">
    <text evidence="1">The sequence shown here is derived from an EMBL/GenBank/DDBJ whole genome shotgun (WGS) entry which is preliminary data.</text>
</comment>
<gene>
    <name evidence="1" type="ORF">LCGC14_2228860</name>
</gene>
<evidence type="ECO:0000313" key="1">
    <source>
        <dbReference type="EMBL" id="KKL58087.1"/>
    </source>
</evidence>